<dbReference type="GO" id="GO:0016020">
    <property type="term" value="C:membrane"/>
    <property type="evidence" value="ECO:0007669"/>
    <property type="project" value="UniProtKB-SubCell"/>
</dbReference>
<dbReference type="InterPro" id="IPR017981">
    <property type="entry name" value="GPCR_2-like_7TM"/>
</dbReference>
<evidence type="ECO:0000313" key="8">
    <source>
        <dbReference type="Proteomes" id="UP001160148"/>
    </source>
</evidence>
<sequence length="110" mass="12149">MQFGFLAAFAWMFVMSADVWVVLHVSTKKPRVAGGQRHGRFIVYSMFAWLAPAALTALSATTQLQLAPVAPFPELRPNFYYECWFRNPQSLVAAMFALPAGTAIAANHVS</sequence>
<dbReference type="PANTHER" id="PTHR46953">
    <property type="entry name" value="G-PROTEIN COUPLED RECEPTOR MTH-LIKE 1-RELATED"/>
    <property type="match status" value="1"/>
</dbReference>
<dbReference type="InterPro" id="IPR000832">
    <property type="entry name" value="GPCR_2_secretin-like"/>
</dbReference>
<dbReference type="GO" id="GO:0004930">
    <property type="term" value="F:G protein-coupled receptor activity"/>
    <property type="evidence" value="ECO:0007669"/>
    <property type="project" value="InterPro"/>
</dbReference>
<evidence type="ECO:0000259" key="6">
    <source>
        <dbReference type="PROSITE" id="PS50261"/>
    </source>
</evidence>
<proteinExistence type="predicted"/>
<evidence type="ECO:0000256" key="5">
    <source>
        <dbReference type="SAM" id="Phobius"/>
    </source>
</evidence>
<keyword evidence="8" id="KW-1185">Reference proteome</keyword>
<dbReference type="PROSITE" id="PS50261">
    <property type="entry name" value="G_PROTEIN_RECEP_F2_4"/>
    <property type="match status" value="1"/>
</dbReference>
<reference evidence="7 8" key="1">
    <citation type="submission" date="2023-01" db="EMBL/GenBank/DDBJ databases">
        <authorList>
            <person name="Whitehead M."/>
        </authorList>
    </citation>
    <scope>NUCLEOTIDE SEQUENCE [LARGE SCALE GENOMIC DNA]</scope>
</reference>
<dbReference type="EMBL" id="CARXXK010001085">
    <property type="protein sequence ID" value="CAI6373075.1"/>
    <property type="molecule type" value="Genomic_DNA"/>
</dbReference>
<dbReference type="PANTHER" id="PTHR46953:SF1">
    <property type="entry name" value="G-PROTEIN COUPLED RECEPTOR MTH-LIKE 1-RELATED"/>
    <property type="match status" value="1"/>
</dbReference>
<name>A0AAV0XWX2_9HEMI</name>
<dbReference type="Gene3D" id="1.20.1070.10">
    <property type="entry name" value="Rhodopsin 7-helix transmembrane proteins"/>
    <property type="match status" value="1"/>
</dbReference>
<feature type="transmembrane region" description="Helical" evidence="5">
    <location>
        <begin position="46"/>
        <end position="70"/>
    </location>
</feature>
<dbReference type="InterPro" id="IPR052808">
    <property type="entry name" value="GPCR_Mth-like"/>
</dbReference>
<evidence type="ECO:0000256" key="1">
    <source>
        <dbReference type="ARBA" id="ARBA00004141"/>
    </source>
</evidence>
<accession>A0AAV0XWX2</accession>
<dbReference type="GO" id="GO:0007166">
    <property type="term" value="P:cell surface receptor signaling pathway"/>
    <property type="evidence" value="ECO:0007669"/>
    <property type="project" value="InterPro"/>
</dbReference>
<keyword evidence="3 5" id="KW-1133">Transmembrane helix</keyword>
<organism evidence="7 8">
    <name type="scientific">Macrosiphum euphorbiae</name>
    <name type="common">potato aphid</name>
    <dbReference type="NCBI Taxonomy" id="13131"/>
    <lineage>
        <taxon>Eukaryota</taxon>
        <taxon>Metazoa</taxon>
        <taxon>Ecdysozoa</taxon>
        <taxon>Arthropoda</taxon>
        <taxon>Hexapoda</taxon>
        <taxon>Insecta</taxon>
        <taxon>Pterygota</taxon>
        <taxon>Neoptera</taxon>
        <taxon>Paraneoptera</taxon>
        <taxon>Hemiptera</taxon>
        <taxon>Sternorrhyncha</taxon>
        <taxon>Aphidomorpha</taxon>
        <taxon>Aphidoidea</taxon>
        <taxon>Aphididae</taxon>
        <taxon>Macrosiphini</taxon>
        <taxon>Macrosiphum</taxon>
    </lineage>
</organism>
<gene>
    <name evidence="7" type="ORF">MEUPH1_LOCUS26872</name>
</gene>
<evidence type="ECO:0000256" key="2">
    <source>
        <dbReference type="ARBA" id="ARBA00022692"/>
    </source>
</evidence>
<keyword evidence="2 5" id="KW-0812">Transmembrane</keyword>
<feature type="domain" description="G-protein coupled receptors family 2 profile 2" evidence="6">
    <location>
        <begin position="1"/>
        <end position="110"/>
    </location>
</feature>
<comment type="subcellular location">
    <subcellularLocation>
        <location evidence="1">Membrane</location>
        <topology evidence="1">Multi-pass membrane protein</topology>
    </subcellularLocation>
</comment>
<dbReference type="Pfam" id="PF00002">
    <property type="entry name" value="7tm_2"/>
    <property type="match status" value="1"/>
</dbReference>
<evidence type="ECO:0000313" key="7">
    <source>
        <dbReference type="EMBL" id="CAI6373075.1"/>
    </source>
</evidence>
<evidence type="ECO:0000256" key="4">
    <source>
        <dbReference type="ARBA" id="ARBA00023136"/>
    </source>
</evidence>
<evidence type="ECO:0000256" key="3">
    <source>
        <dbReference type="ARBA" id="ARBA00022989"/>
    </source>
</evidence>
<dbReference type="Proteomes" id="UP001160148">
    <property type="component" value="Unassembled WGS sequence"/>
</dbReference>
<keyword evidence="4 5" id="KW-0472">Membrane</keyword>
<comment type="caution">
    <text evidence="7">The sequence shown here is derived from an EMBL/GenBank/DDBJ whole genome shotgun (WGS) entry which is preliminary data.</text>
</comment>
<protein>
    <recommendedName>
        <fullName evidence="6">G-protein coupled receptors family 2 profile 2 domain-containing protein</fullName>
    </recommendedName>
</protein>
<dbReference type="AlphaFoldDB" id="A0AAV0XWX2"/>
<feature type="transmembrane region" description="Helical" evidence="5">
    <location>
        <begin position="6"/>
        <end position="25"/>
    </location>
</feature>